<reference evidence="2 3" key="1">
    <citation type="submission" date="2018-06" db="EMBL/GenBank/DDBJ databases">
        <title>Flavobacterium tibetense sp. nov., isolated from a wetland YonghuCo on Tibetan Plateau.</title>
        <authorList>
            <person name="Xing P."/>
            <person name="Phurbu D."/>
            <person name="Lu H."/>
        </authorList>
    </citation>
    <scope>NUCLEOTIDE SEQUENCE [LARGE SCALE GENOMIC DNA]</scope>
    <source>
        <strain evidence="2 3">YH5</strain>
    </source>
</reference>
<proteinExistence type="predicted"/>
<keyword evidence="2" id="KW-0808">Transferase</keyword>
<dbReference type="InterPro" id="IPR036732">
    <property type="entry name" value="AFP_Neu5c_C_sf"/>
</dbReference>
<dbReference type="PANTHER" id="PTHR42966">
    <property type="entry name" value="N-ACETYLNEURAMINATE SYNTHASE"/>
    <property type="match status" value="1"/>
</dbReference>
<dbReference type="InterPro" id="IPR013132">
    <property type="entry name" value="PseI/NeuA/B-like_N"/>
</dbReference>
<organism evidence="2 3">
    <name type="scientific">Flavobacterium tibetense</name>
    <dbReference type="NCBI Taxonomy" id="2233533"/>
    <lineage>
        <taxon>Bacteria</taxon>
        <taxon>Pseudomonadati</taxon>
        <taxon>Bacteroidota</taxon>
        <taxon>Flavobacteriia</taxon>
        <taxon>Flavobacteriales</taxon>
        <taxon>Flavobacteriaceae</taxon>
        <taxon>Flavobacterium</taxon>
    </lineage>
</organism>
<dbReference type="Pfam" id="PF08666">
    <property type="entry name" value="SAF"/>
    <property type="match status" value="1"/>
</dbReference>
<dbReference type="InterPro" id="IPR013785">
    <property type="entry name" value="Aldolase_TIM"/>
</dbReference>
<dbReference type="RefSeq" id="WP_113988097.1">
    <property type="nucleotide sequence ID" value="NZ_QLST01000003.1"/>
</dbReference>
<name>A0A365P3M1_9FLAO</name>
<dbReference type="EC" id="2.5.1.56" evidence="2"/>
<dbReference type="InterPro" id="IPR013974">
    <property type="entry name" value="SAF"/>
</dbReference>
<dbReference type="Proteomes" id="UP000253319">
    <property type="component" value="Unassembled WGS sequence"/>
</dbReference>
<sequence>MKKTLIIAEAGVNHNGDLKLAKKLIDVAAGAGVDYVKFQTFKAEKLVTKVAKKATYQNASIGDDESQFEMLKKLELNVDQHNELILYCKQKNIKFLSTAFDLESMDYLSTLGIVLAKIPSGEITNLPYLKKVAKLFPNIILSTGMASLQEVKSAYKVLIDNGALHDNIVILHCNTEYPTPMEDVNLLAMNHIKKELGINVGYSDHTLGIEVPIAAVALGACVIEKHFTLDRTLPGPDHAASLEPNELKAMVKAIRNIEKAIGSSGLKEPSASEAKNKFIVRKSIVAITFIKKGGIFTEENIGIKRPGTGVSPMKWDEVIGKIAIKDFEEDELIRL</sequence>
<dbReference type="NCBIfam" id="TIGR03569">
    <property type="entry name" value="NeuB_NnaB"/>
    <property type="match status" value="1"/>
</dbReference>
<dbReference type="GO" id="GO:0016051">
    <property type="term" value="P:carbohydrate biosynthetic process"/>
    <property type="evidence" value="ECO:0007669"/>
    <property type="project" value="InterPro"/>
</dbReference>
<dbReference type="InterPro" id="IPR020007">
    <property type="entry name" value="NeuB/NeuA"/>
</dbReference>
<protein>
    <submittedName>
        <fullName evidence="2">N-acetylneuraminate synthase</fullName>
        <ecNumber evidence="2">2.5.1.56</ecNumber>
    </submittedName>
</protein>
<dbReference type="InterPro" id="IPR057736">
    <property type="entry name" value="SAF_PseI/NeuA/NeuB"/>
</dbReference>
<dbReference type="OrthoDB" id="9814210at2"/>
<accession>A0A365P3M1</accession>
<dbReference type="InterPro" id="IPR006190">
    <property type="entry name" value="SAF_AFP_Neu5Ac"/>
</dbReference>
<gene>
    <name evidence="2" type="primary">neuB</name>
    <name evidence="2" type="ORF">DPN68_02895</name>
</gene>
<feature type="domain" description="AFP-like" evidence="1">
    <location>
        <begin position="283"/>
        <end position="335"/>
    </location>
</feature>
<dbReference type="SUPFAM" id="SSF51569">
    <property type="entry name" value="Aldolase"/>
    <property type="match status" value="1"/>
</dbReference>
<dbReference type="EMBL" id="QLST01000003">
    <property type="protein sequence ID" value="RBA29128.1"/>
    <property type="molecule type" value="Genomic_DNA"/>
</dbReference>
<dbReference type="AlphaFoldDB" id="A0A365P3M1"/>
<keyword evidence="3" id="KW-1185">Reference proteome</keyword>
<dbReference type="SMART" id="SM00858">
    <property type="entry name" value="SAF"/>
    <property type="match status" value="1"/>
</dbReference>
<dbReference type="Gene3D" id="3.20.20.70">
    <property type="entry name" value="Aldolase class I"/>
    <property type="match status" value="1"/>
</dbReference>
<dbReference type="PANTHER" id="PTHR42966:SF1">
    <property type="entry name" value="SIALIC ACID SYNTHASE"/>
    <property type="match status" value="1"/>
</dbReference>
<evidence type="ECO:0000259" key="1">
    <source>
        <dbReference type="PROSITE" id="PS50844"/>
    </source>
</evidence>
<evidence type="ECO:0000313" key="2">
    <source>
        <dbReference type="EMBL" id="RBA29128.1"/>
    </source>
</evidence>
<dbReference type="Gene3D" id="3.90.1210.10">
    <property type="entry name" value="Antifreeze-like/N-acetylneuraminic acid synthase C-terminal domain"/>
    <property type="match status" value="1"/>
</dbReference>
<dbReference type="PROSITE" id="PS50844">
    <property type="entry name" value="AFP_LIKE"/>
    <property type="match status" value="1"/>
</dbReference>
<dbReference type="SUPFAM" id="SSF51269">
    <property type="entry name" value="AFP III-like domain"/>
    <property type="match status" value="1"/>
</dbReference>
<dbReference type="GO" id="GO:0047444">
    <property type="term" value="F:N-acylneuraminate-9-phosphate synthase activity"/>
    <property type="evidence" value="ECO:0007669"/>
    <property type="project" value="TreeGrafter"/>
</dbReference>
<dbReference type="Pfam" id="PF03102">
    <property type="entry name" value="NeuB"/>
    <property type="match status" value="1"/>
</dbReference>
<dbReference type="InterPro" id="IPR051690">
    <property type="entry name" value="PseI-like"/>
</dbReference>
<dbReference type="GO" id="GO:0050462">
    <property type="term" value="F:N-acetylneuraminate synthase activity"/>
    <property type="evidence" value="ECO:0007669"/>
    <property type="project" value="UniProtKB-EC"/>
</dbReference>
<evidence type="ECO:0000313" key="3">
    <source>
        <dbReference type="Proteomes" id="UP000253319"/>
    </source>
</evidence>
<dbReference type="CDD" id="cd11615">
    <property type="entry name" value="SAF_NeuB_like"/>
    <property type="match status" value="1"/>
</dbReference>
<comment type="caution">
    <text evidence="2">The sequence shown here is derived from an EMBL/GenBank/DDBJ whole genome shotgun (WGS) entry which is preliminary data.</text>
</comment>